<dbReference type="SUPFAM" id="SSF63848">
    <property type="entry name" value="Cell-division inhibitor MinC, C-terminal domain"/>
    <property type="match status" value="1"/>
</dbReference>
<feature type="domain" description="Flagellar Assembly Protein A N-terminal region" evidence="1">
    <location>
        <begin position="84"/>
        <end position="261"/>
    </location>
</feature>
<evidence type="ECO:0000259" key="1">
    <source>
        <dbReference type="Pfam" id="PF20250"/>
    </source>
</evidence>
<comment type="caution">
    <text evidence="2">The sequence shown here is derived from an EMBL/GenBank/DDBJ whole genome shotgun (WGS) entry which is preliminary data.</text>
</comment>
<dbReference type="EMBL" id="LRDC01000062">
    <property type="protein sequence ID" value="KVX00237.1"/>
    <property type="molecule type" value="Genomic_DNA"/>
</dbReference>
<dbReference type="Gene3D" id="2.160.20.70">
    <property type="match status" value="1"/>
</dbReference>
<dbReference type="GO" id="GO:0000902">
    <property type="term" value="P:cell morphogenesis"/>
    <property type="evidence" value="ECO:0007669"/>
    <property type="project" value="InterPro"/>
</dbReference>
<dbReference type="Pfam" id="PF20250">
    <property type="entry name" value="FapA_N"/>
    <property type="match status" value="1"/>
</dbReference>
<gene>
    <name evidence="2" type="ORF">AWJ07_09105</name>
</gene>
<dbReference type="Proteomes" id="UP000055702">
    <property type="component" value="Unassembled WGS sequence"/>
</dbReference>
<accession>A0A106BX43</accession>
<dbReference type="RefSeq" id="WP_059747604.1">
    <property type="nucleotide sequence ID" value="NZ_JBOZOX010000014.1"/>
</dbReference>
<dbReference type="PANTHER" id="PTHR38032:SF1">
    <property type="entry name" value="RNA-BINDING PROTEIN KHPB N-TERMINAL DOMAIN-CONTAINING PROTEIN"/>
    <property type="match status" value="1"/>
</dbReference>
<sequence length="555" mass="60358">MLEPSLVALSADKNKVELRIIPNTHGPVSAEDINALLTQTTFSMLFPIAPAIAKAVAEVNALCGQNPGTHELFFAIAERKDGVISINVSDDKMQASMKITSAWGGKDITLPDILNTLKNQKIKMGLSKPKIMALMQRLSILPPGESCEGIIACGKAAVNGENAILTRKVALARERLLQPQEREDGSVDMRNLGALITVKPNDILMVKTPSTLGNPGFNVHGDVLQQIPGKDKPMEPGTGTSLHPKDQYKLIATVSGQPVENRSGMQVDDMLQIKDVDVRYGHVNFKGSVLITGDVHEGMEVKASGDVTVMGFVESASIEAQGDVIISKGVIGRLIKEHELSTKIKATGQICAQFVQYSHLEALGNILVTKQLLHSNSTSGDTITVSDPQGRRGDLVGGVATAAKGIRAIAFGATAGTKTELFCAMHQGELKQELKELDDSIKGMVVAGLELEARLRKLPPKTEWQSDAGMIEQVKMMLDQKNQMAAERIKEEVEYTQHLNEVEGYYNNYVIKAEKHIFTNVEIHIGAAFKRSQREHGPCIVKNVNQEVSFDYSNR</sequence>
<evidence type="ECO:0000313" key="2">
    <source>
        <dbReference type="EMBL" id="KVX00237.1"/>
    </source>
</evidence>
<dbReference type="InterPro" id="IPR036145">
    <property type="entry name" value="MinC_C_sf"/>
</dbReference>
<protein>
    <recommendedName>
        <fullName evidence="1">Flagellar Assembly Protein A N-terminal region domain-containing protein</fullName>
    </recommendedName>
</protein>
<proteinExistence type="predicted"/>
<dbReference type="InterPro" id="IPR046866">
    <property type="entry name" value="FapA_N"/>
</dbReference>
<organism evidence="2">
    <name type="scientific">Shewanella frigidimarina</name>
    <dbReference type="NCBI Taxonomy" id="56812"/>
    <lineage>
        <taxon>Bacteria</taxon>
        <taxon>Pseudomonadati</taxon>
        <taxon>Pseudomonadota</taxon>
        <taxon>Gammaproteobacteria</taxon>
        <taxon>Alteromonadales</taxon>
        <taxon>Shewanellaceae</taxon>
        <taxon>Shewanella</taxon>
    </lineage>
</organism>
<dbReference type="InterPro" id="IPR005646">
    <property type="entry name" value="FapA"/>
</dbReference>
<reference evidence="2 3" key="1">
    <citation type="submission" date="2016-01" db="EMBL/GenBank/DDBJ databases">
        <title>Draft genome of the antarctic isolate Shewanella frigidimarina Ag06-30.</title>
        <authorList>
            <person name="Parmeciano Di Noto G."/>
            <person name="Vazquez S."/>
            <person name="Mac Cormack W."/>
            <person name="Iriarte A."/>
            <person name="Quiroga C."/>
        </authorList>
    </citation>
    <scope>NUCLEOTIDE SEQUENCE [LARGE SCALE GENOMIC DNA]</scope>
    <source>
        <strain evidence="2 3">Ag06-30</strain>
    </source>
</reference>
<dbReference type="InterPro" id="IPR046865">
    <property type="entry name" value="FapA_b_solenoid"/>
</dbReference>
<dbReference type="PANTHER" id="PTHR38032">
    <property type="entry name" value="POLYMERASE-RELATED"/>
    <property type="match status" value="1"/>
</dbReference>
<dbReference type="InterPro" id="IPR016098">
    <property type="entry name" value="CAP/MinC_C"/>
</dbReference>
<name>A0A106BX43_SHEFR</name>
<evidence type="ECO:0000313" key="3">
    <source>
        <dbReference type="Proteomes" id="UP000055702"/>
    </source>
</evidence>
<dbReference type="AlphaFoldDB" id="A0A106BX43"/>
<dbReference type="Pfam" id="PF03961">
    <property type="entry name" value="FapA"/>
    <property type="match status" value="1"/>
</dbReference>